<dbReference type="GO" id="GO:1904380">
    <property type="term" value="P:endoplasmic reticulum mannose trimming"/>
    <property type="evidence" value="ECO:0007669"/>
    <property type="project" value="InterPro"/>
</dbReference>
<dbReference type="PANTHER" id="PTHR45679">
    <property type="entry name" value="ER DEGRADATION-ENHANCING ALPHA-MANNOSIDASE-LIKE PROTEIN 2"/>
    <property type="match status" value="1"/>
</dbReference>
<keyword evidence="5" id="KW-0106">Calcium</keyword>
<evidence type="ECO:0000313" key="7">
    <source>
        <dbReference type="EMBL" id="GFO26847.1"/>
    </source>
</evidence>
<dbReference type="GO" id="GO:0044322">
    <property type="term" value="C:endoplasmic reticulum quality control compartment"/>
    <property type="evidence" value="ECO:0007669"/>
    <property type="project" value="GOC"/>
</dbReference>
<evidence type="ECO:0000256" key="3">
    <source>
        <dbReference type="ARBA" id="ARBA00022824"/>
    </source>
</evidence>
<reference evidence="7 8" key="1">
    <citation type="journal article" date="2021" name="Elife">
        <title>Chloroplast acquisition without the gene transfer in kleptoplastic sea slugs, Plakobranchus ocellatus.</title>
        <authorList>
            <person name="Maeda T."/>
            <person name="Takahashi S."/>
            <person name="Yoshida T."/>
            <person name="Shimamura S."/>
            <person name="Takaki Y."/>
            <person name="Nagai Y."/>
            <person name="Toyoda A."/>
            <person name="Suzuki Y."/>
            <person name="Arimoto A."/>
            <person name="Ishii H."/>
            <person name="Satoh N."/>
            <person name="Nishiyama T."/>
            <person name="Hasebe M."/>
            <person name="Maruyama T."/>
            <person name="Minagawa J."/>
            <person name="Obokata J."/>
            <person name="Shigenobu S."/>
        </authorList>
    </citation>
    <scope>NUCLEOTIDE SEQUENCE [LARGE SCALE GENOMIC DNA]</scope>
</reference>
<dbReference type="AlphaFoldDB" id="A0AAV4C5I6"/>
<evidence type="ECO:0000256" key="2">
    <source>
        <dbReference type="ARBA" id="ARBA00007658"/>
    </source>
</evidence>
<proteinExistence type="inferred from homology"/>
<gene>
    <name evidence="7" type="ORF">PoB_005335200</name>
</gene>
<comment type="similarity">
    <text evidence="2">Belongs to the glycosyl hydrolase 47 family.</text>
</comment>
<keyword evidence="4" id="KW-0325">Glycoprotein</keyword>
<sequence length="546" mass="62439">MQVKDVRDHRLEDRMESFFLAETAKYLYLLFDPDNFLHENGSRGEIRQTPGGVCILGAGGYVFNTEAHPLDLAAVHCCSAEKREEDRVLQEMADNIDLLALLGITNEDNYDKSEEDGFWEKFDHSVNKRTELELKRKRAKEEREKYLQKEQLKSCEEKTPAGISRGDETESSNEDSYNEGEDDFLEDEYDDDDDDVFEDLGVDEEENLEIKSDAHHVGDKNFQKNHHQNHTHLIDLTKFTEMERNFTRAFMEELQLKNLLKNVSAELARKMRSSFRETEHEHMANSVARKLDAASVIENNLTADTDTIDKISDGSDGVRKNEDLVKQTMKKSTDSELTAEGVMEEHYEEDDDATNVKDEHDANDKESGKTKLTQQQQDKSKIIVATIKTDPKTEQPIVQISKDTRADKSSDSASQPAAETEGSESLEPLGRFKQHIQQQFKKEEEQQKTEKARESDLASLKSPSPLNKRDNLLSFTAKILQMFSRDLSNSEIGDSVSKKSPSLAGLHAALFNYSLNYFNDPWEMHCPAQPFHQRLSIYGEMFPDET</sequence>
<dbReference type="InterPro" id="IPR044674">
    <property type="entry name" value="EDEM1/2/3"/>
</dbReference>
<evidence type="ECO:0000313" key="8">
    <source>
        <dbReference type="Proteomes" id="UP000735302"/>
    </source>
</evidence>
<dbReference type="GO" id="GO:0016020">
    <property type="term" value="C:membrane"/>
    <property type="evidence" value="ECO:0007669"/>
    <property type="project" value="InterPro"/>
</dbReference>
<dbReference type="EMBL" id="BLXT01005873">
    <property type="protein sequence ID" value="GFO26847.1"/>
    <property type="molecule type" value="Genomic_DNA"/>
</dbReference>
<dbReference type="Proteomes" id="UP000735302">
    <property type="component" value="Unassembled WGS sequence"/>
</dbReference>
<feature type="compositionally biased region" description="Basic and acidic residues" evidence="6">
    <location>
        <begin position="354"/>
        <end position="369"/>
    </location>
</feature>
<feature type="region of interest" description="Disordered" evidence="6">
    <location>
        <begin position="324"/>
        <end position="464"/>
    </location>
</feature>
<evidence type="ECO:0000256" key="1">
    <source>
        <dbReference type="ARBA" id="ARBA00004240"/>
    </source>
</evidence>
<dbReference type="InterPro" id="IPR001382">
    <property type="entry name" value="Glyco_hydro_47"/>
</dbReference>
<comment type="cofactor">
    <cofactor evidence="5">
        <name>Ca(2+)</name>
        <dbReference type="ChEBI" id="CHEBI:29108"/>
    </cofactor>
</comment>
<evidence type="ECO:0000256" key="5">
    <source>
        <dbReference type="PIRSR" id="PIRSR601382-2"/>
    </source>
</evidence>
<accession>A0AAV4C5I6</accession>
<keyword evidence="8" id="KW-1185">Reference proteome</keyword>
<dbReference type="PANTHER" id="PTHR45679:SF6">
    <property type="entry name" value="ER DEGRADATION-ENHANCING ALPHA-MANNOSIDASE-LIKE PROTEIN 2"/>
    <property type="match status" value="1"/>
</dbReference>
<dbReference type="InterPro" id="IPR012341">
    <property type="entry name" value="6hp_glycosidase-like_sf"/>
</dbReference>
<dbReference type="GO" id="GO:0005975">
    <property type="term" value="P:carbohydrate metabolic process"/>
    <property type="evidence" value="ECO:0007669"/>
    <property type="project" value="InterPro"/>
</dbReference>
<dbReference type="InterPro" id="IPR036026">
    <property type="entry name" value="Seven-hairpin_glycosidases"/>
</dbReference>
<evidence type="ECO:0000256" key="6">
    <source>
        <dbReference type="SAM" id="MobiDB-lite"/>
    </source>
</evidence>
<evidence type="ECO:0000256" key="4">
    <source>
        <dbReference type="ARBA" id="ARBA00023180"/>
    </source>
</evidence>
<comment type="caution">
    <text evidence="7">The sequence shown here is derived from an EMBL/GenBank/DDBJ whole genome shotgun (WGS) entry which is preliminary data.</text>
</comment>
<dbReference type="GO" id="GO:0004571">
    <property type="term" value="F:mannosyl-oligosaccharide 1,2-alpha-mannosidase activity"/>
    <property type="evidence" value="ECO:0007669"/>
    <property type="project" value="InterPro"/>
</dbReference>
<dbReference type="Pfam" id="PF01532">
    <property type="entry name" value="Glyco_hydro_47"/>
    <property type="match status" value="1"/>
</dbReference>
<keyword evidence="5" id="KW-0479">Metal-binding</keyword>
<feature type="region of interest" description="Disordered" evidence="6">
    <location>
        <begin position="137"/>
        <end position="190"/>
    </location>
</feature>
<protein>
    <submittedName>
        <fullName evidence="7">Alpha-1,2-mannosidase</fullName>
    </submittedName>
</protein>
<name>A0AAV4C5I6_9GAST</name>
<dbReference type="SUPFAM" id="SSF48225">
    <property type="entry name" value="Seven-hairpin glycosidases"/>
    <property type="match status" value="1"/>
</dbReference>
<feature type="compositionally biased region" description="Acidic residues" evidence="6">
    <location>
        <begin position="169"/>
        <end position="190"/>
    </location>
</feature>
<dbReference type="GO" id="GO:0005509">
    <property type="term" value="F:calcium ion binding"/>
    <property type="evidence" value="ECO:0007669"/>
    <property type="project" value="InterPro"/>
</dbReference>
<feature type="compositionally biased region" description="Basic and acidic residues" evidence="6">
    <location>
        <begin position="440"/>
        <end position="456"/>
    </location>
</feature>
<comment type="subcellular location">
    <subcellularLocation>
        <location evidence="1">Endoplasmic reticulum</location>
    </subcellularLocation>
</comment>
<keyword evidence="3" id="KW-0256">Endoplasmic reticulum</keyword>
<feature type="binding site" evidence="5">
    <location>
        <position position="65"/>
    </location>
    <ligand>
        <name>Ca(2+)</name>
        <dbReference type="ChEBI" id="CHEBI:29108"/>
    </ligand>
</feature>
<feature type="compositionally biased region" description="Basic and acidic residues" evidence="6">
    <location>
        <begin position="137"/>
        <end position="159"/>
    </location>
</feature>
<organism evidence="7 8">
    <name type="scientific">Plakobranchus ocellatus</name>
    <dbReference type="NCBI Taxonomy" id="259542"/>
    <lineage>
        <taxon>Eukaryota</taxon>
        <taxon>Metazoa</taxon>
        <taxon>Spiralia</taxon>
        <taxon>Lophotrochozoa</taxon>
        <taxon>Mollusca</taxon>
        <taxon>Gastropoda</taxon>
        <taxon>Heterobranchia</taxon>
        <taxon>Euthyneura</taxon>
        <taxon>Panpulmonata</taxon>
        <taxon>Sacoglossa</taxon>
        <taxon>Placobranchoidea</taxon>
        <taxon>Plakobranchidae</taxon>
        <taxon>Plakobranchus</taxon>
    </lineage>
</organism>
<dbReference type="Gene3D" id="1.50.10.10">
    <property type="match status" value="1"/>
</dbReference>